<keyword evidence="2" id="KW-0812">Transmembrane</keyword>
<dbReference type="OMA" id="ILHNVFC"/>
<proteinExistence type="predicted"/>
<feature type="transmembrane region" description="Helical" evidence="2">
    <location>
        <begin position="258"/>
        <end position="277"/>
    </location>
</feature>
<evidence type="ECO:0000313" key="4">
    <source>
        <dbReference type="EMBL" id="VDK75101.1"/>
    </source>
</evidence>
<dbReference type="GO" id="GO:0006506">
    <property type="term" value="P:GPI anchor biosynthetic process"/>
    <property type="evidence" value="ECO:0007669"/>
    <property type="project" value="TreeGrafter"/>
</dbReference>
<feature type="transmembrane region" description="Helical" evidence="2">
    <location>
        <begin position="111"/>
        <end position="130"/>
    </location>
</feature>
<dbReference type="Pfam" id="PF10277">
    <property type="entry name" value="Frag1"/>
    <property type="match status" value="1"/>
</dbReference>
<name>A0A3P6UDA8_LITSI</name>
<dbReference type="STRING" id="42156.A0A3P6UDA8"/>
<dbReference type="InterPro" id="IPR019402">
    <property type="entry name" value="CWH43_N"/>
</dbReference>
<dbReference type="PANTHER" id="PTHR12892">
    <property type="entry name" value="FGF RECEPTOR ACTIVATING PROTEIN 1"/>
    <property type="match status" value="1"/>
</dbReference>
<feature type="domain" description="CWH43-like N-terminal" evidence="3">
    <location>
        <begin position="59"/>
        <end position="285"/>
    </location>
</feature>
<feature type="transmembrane region" description="Helical" evidence="2">
    <location>
        <begin position="231"/>
        <end position="252"/>
    </location>
</feature>
<reference evidence="4 5" key="1">
    <citation type="submission" date="2018-08" db="EMBL/GenBank/DDBJ databases">
        <authorList>
            <person name="Laetsch R D."/>
            <person name="Stevens L."/>
            <person name="Kumar S."/>
            <person name="Blaxter L. M."/>
        </authorList>
    </citation>
    <scope>NUCLEOTIDE SEQUENCE [LARGE SCALE GENOMIC DNA]</scope>
</reference>
<dbReference type="GO" id="GO:0005789">
    <property type="term" value="C:endoplasmic reticulum membrane"/>
    <property type="evidence" value="ECO:0007669"/>
    <property type="project" value="TreeGrafter"/>
</dbReference>
<dbReference type="Proteomes" id="UP000277928">
    <property type="component" value="Unassembled WGS sequence"/>
</dbReference>
<dbReference type="AlphaFoldDB" id="A0A3P6UDA8"/>
<organism evidence="4 5">
    <name type="scientific">Litomosoides sigmodontis</name>
    <name type="common">Filarial nematode worm</name>
    <dbReference type="NCBI Taxonomy" id="42156"/>
    <lineage>
        <taxon>Eukaryota</taxon>
        <taxon>Metazoa</taxon>
        <taxon>Ecdysozoa</taxon>
        <taxon>Nematoda</taxon>
        <taxon>Chromadorea</taxon>
        <taxon>Rhabditida</taxon>
        <taxon>Spirurina</taxon>
        <taxon>Spiruromorpha</taxon>
        <taxon>Filarioidea</taxon>
        <taxon>Onchocercidae</taxon>
        <taxon>Litomosoides</taxon>
    </lineage>
</organism>
<evidence type="ECO:0000259" key="3">
    <source>
        <dbReference type="Pfam" id="PF10277"/>
    </source>
</evidence>
<evidence type="ECO:0000313" key="5">
    <source>
        <dbReference type="Proteomes" id="UP000277928"/>
    </source>
</evidence>
<dbReference type="OrthoDB" id="5852423at2759"/>
<evidence type="ECO:0000256" key="1">
    <source>
        <dbReference type="SAM" id="MobiDB-lite"/>
    </source>
</evidence>
<dbReference type="InterPro" id="IPR039545">
    <property type="entry name" value="PGAP2"/>
</dbReference>
<evidence type="ECO:0000256" key="2">
    <source>
        <dbReference type="SAM" id="Phobius"/>
    </source>
</evidence>
<accession>A0A3P6UDA8</accession>
<protein>
    <recommendedName>
        <fullName evidence="3">CWH43-like N-terminal domain-containing protein</fullName>
    </recommendedName>
</protein>
<feature type="transmembrane region" description="Helical" evidence="2">
    <location>
        <begin position="57"/>
        <end position="80"/>
    </location>
</feature>
<keyword evidence="5" id="KW-1185">Reference proteome</keyword>
<feature type="transmembrane region" description="Helical" evidence="2">
    <location>
        <begin position="192"/>
        <end position="211"/>
    </location>
</feature>
<gene>
    <name evidence="4" type="ORF">NLS_LOCUS2752</name>
</gene>
<keyword evidence="2" id="KW-1133">Transmembrane helix</keyword>
<sequence>MIHSTTTIPTDSGEISAREKEADKKALNKGSSVSAARHRVDVNKTDRAILLEISFQTYAAVTVGAPILALLVAFSLGFSLDYQQILNYDWTCGPVNMPSFSRIINLPKERLIWNAAVLFHLPLRFLLIFINYRICRIPSNEICNLKLHGILSQMILPSGSVEILMILLLTVIGEREEIDELRSSNFNWHVHFFVIFTISSTIYFAVVTVTYRASKHYTEHFNGNWSFNLKFYFTLIYIALVPILFTFFVMYWTFCYNFAYDFFALSEYLLILVNYGFHASTIYDCNDIYQFKMLKHRKIS</sequence>
<feature type="region of interest" description="Disordered" evidence="1">
    <location>
        <begin position="1"/>
        <end position="30"/>
    </location>
</feature>
<feature type="transmembrane region" description="Helical" evidence="2">
    <location>
        <begin position="150"/>
        <end position="172"/>
    </location>
</feature>
<keyword evidence="2" id="KW-0472">Membrane</keyword>
<dbReference type="PANTHER" id="PTHR12892:SF12">
    <property type="entry name" value="RHOMBOID DOMAIN-CONTAINING PROTEIN"/>
    <property type="match status" value="1"/>
</dbReference>
<dbReference type="GO" id="GO:0000139">
    <property type="term" value="C:Golgi membrane"/>
    <property type="evidence" value="ECO:0007669"/>
    <property type="project" value="InterPro"/>
</dbReference>
<feature type="compositionally biased region" description="Polar residues" evidence="1">
    <location>
        <begin position="1"/>
        <end position="10"/>
    </location>
</feature>
<feature type="compositionally biased region" description="Basic and acidic residues" evidence="1">
    <location>
        <begin position="16"/>
        <end position="26"/>
    </location>
</feature>
<dbReference type="EMBL" id="UYRX01000133">
    <property type="protein sequence ID" value="VDK75101.1"/>
    <property type="molecule type" value="Genomic_DNA"/>
</dbReference>